<organism evidence="1 2">
    <name type="scientific">Clostridium lentum</name>
    <dbReference type="NCBI Taxonomy" id="2763037"/>
    <lineage>
        <taxon>Bacteria</taxon>
        <taxon>Bacillati</taxon>
        <taxon>Bacillota</taxon>
        <taxon>Clostridia</taxon>
        <taxon>Eubacteriales</taxon>
        <taxon>Clostridiaceae</taxon>
        <taxon>Clostridium</taxon>
    </lineage>
</organism>
<dbReference type="Gene3D" id="3.40.50.1820">
    <property type="entry name" value="alpha/beta hydrolase"/>
    <property type="match status" value="1"/>
</dbReference>
<gene>
    <name evidence="1" type="ORF">H8R92_03080</name>
</gene>
<comment type="caution">
    <text evidence="1">The sequence shown here is derived from an EMBL/GenBank/DDBJ whole genome shotgun (WGS) entry which is preliminary data.</text>
</comment>
<reference evidence="1" key="1">
    <citation type="submission" date="2020-08" db="EMBL/GenBank/DDBJ databases">
        <title>Genome public.</title>
        <authorList>
            <person name="Liu C."/>
            <person name="Sun Q."/>
        </authorList>
    </citation>
    <scope>NUCLEOTIDE SEQUENCE</scope>
    <source>
        <strain evidence="1">NSJ-42</strain>
    </source>
</reference>
<evidence type="ECO:0008006" key="3">
    <source>
        <dbReference type="Google" id="ProtNLM"/>
    </source>
</evidence>
<sequence>MRKISKAIDLLKTKYKMVRKQKIYQGKKYKVKYILEENKNSEVLLVLFTSCTAKGQKARYNYMRTVENYDVNKLFILDDFGFDGRGAYYLGKDKDFKIAEDVQGLINSICNKIKPKKEVYIGSSKGAYGALYFALDRKNTYVIAGAPQYMLGNYLNLPGHKEILEYIMGNTCEESIKYLNVLMEKKLEESTKNNTKIFLHYSSEEETYESDLKPLVNELNKLNYDCEFDVMKYNSHAELTNYFPKYIRNCIEEIIL</sequence>
<dbReference type="InterPro" id="IPR029058">
    <property type="entry name" value="AB_hydrolase_fold"/>
</dbReference>
<dbReference type="Proteomes" id="UP000662088">
    <property type="component" value="Unassembled WGS sequence"/>
</dbReference>
<dbReference type="EMBL" id="JACOOQ010000003">
    <property type="protein sequence ID" value="MBC5639427.1"/>
    <property type="molecule type" value="Genomic_DNA"/>
</dbReference>
<protein>
    <recommendedName>
        <fullName evidence="3">Accessory Sec system protein Asp2</fullName>
    </recommendedName>
</protein>
<evidence type="ECO:0000313" key="1">
    <source>
        <dbReference type="EMBL" id="MBC5639427.1"/>
    </source>
</evidence>
<proteinExistence type="predicted"/>
<dbReference type="SUPFAM" id="SSF53474">
    <property type="entry name" value="alpha/beta-Hydrolases"/>
    <property type="match status" value="1"/>
</dbReference>
<dbReference type="AlphaFoldDB" id="A0A8I0AC52"/>
<evidence type="ECO:0000313" key="2">
    <source>
        <dbReference type="Proteomes" id="UP000662088"/>
    </source>
</evidence>
<dbReference type="RefSeq" id="WP_186834698.1">
    <property type="nucleotide sequence ID" value="NZ_JACOOQ010000003.1"/>
</dbReference>
<accession>A0A8I0AC52</accession>
<name>A0A8I0AC52_9CLOT</name>
<keyword evidence="2" id="KW-1185">Reference proteome</keyword>